<reference evidence="8 9" key="1">
    <citation type="journal article" date="2015" name="Genome Biol. Evol.">
        <title>Comparative Genomics of a Bacterivorous Green Alga Reveals Evolutionary Causalities and Consequences of Phago-Mixotrophic Mode of Nutrition.</title>
        <authorList>
            <person name="Burns J.A."/>
            <person name="Paasch A."/>
            <person name="Narechania A."/>
            <person name="Kim E."/>
        </authorList>
    </citation>
    <scope>NUCLEOTIDE SEQUENCE [LARGE SCALE GENOMIC DNA]</scope>
    <source>
        <strain evidence="8 9">PLY_AMNH</strain>
    </source>
</reference>
<keyword evidence="6 7" id="KW-0472">Membrane</keyword>
<organism evidence="8 9">
    <name type="scientific">Cymbomonas tetramitiformis</name>
    <dbReference type="NCBI Taxonomy" id="36881"/>
    <lineage>
        <taxon>Eukaryota</taxon>
        <taxon>Viridiplantae</taxon>
        <taxon>Chlorophyta</taxon>
        <taxon>Pyramimonadophyceae</taxon>
        <taxon>Pyramimonadales</taxon>
        <taxon>Pyramimonadaceae</taxon>
        <taxon>Cymbomonas</taxon>
    </lineage>
</organism>
<evidence type="ECO:0000256" key="3">
    <source>
        <dbReference type="ARBA" id="ARBA00022475"/>
    </source>
</evidence>
<evidence type="ECO:0000313" key="8">
    <source>
        <dbReference type="EMBL" id="KAK3237803.1"/>
    </source>
</evidence>
<evidence type="ECO:0008006" key="10">
    <source>
        <dbReference type="Google" id="ProtNLM"/>
    </source>
</evidence>
<comment type="similarity">
    <text evidence="2">Belongs to the UPF0324 family.</text>
</comment>
<dbReference type="Pfam" id="PF03601">
    <property type="entry name" value="Cons_hypoth698"/>
    <property type="match status" value="1"/>
</dbReference>
<name>A0AAE0ER30_9CHLO</name>
<comment type="caution">
    <text evidence="8">The sequence shown here is derived from an EMBL/GenBank/DDBJ whole genome shotgun (WGS) entry which is preliminary data.</text>
</comment>
<feature type="transmembrane region" description="Helical" evidence="7">
    <location>
        <begin position="101"/>
        <end position="123"/>
    </location>
</feature>
<evidence type="ECO:0000256" key="5">
    <source>
        <dbReference type="ARBA" id="ARBA00022989"/>
    </source>
</evidence>
<accession>A0AAE0ER30</accession>
<feature type="transmembrane region" description="Helical" evidence="7">
    <location>
        <begin position="75"/>
        <end position="95"/>
    </location>
</feature>
<feature type="transmembrane region" description="Helical" evidence="7">
    <location>
        <begin position="231"/>
        <end position="252"/>
    </location>
</feature>
<keyword evidence="3" id="KW-1003">Cell membrane</keyword>
<dbReference type="EMBL" id="LGRX02034439">
    <property type="protein sequence ID" value="KAK3237803.1"/>
    <property type="molecule type" value="Genomic_DNA"/>
</dbReference>
<dbReference type="GO" id="GO:0005886">
    <property type="term" value="C:plasma membrane"/>
    <property type="evidence" value="ECO:0007669"/>
    <property type="project" value="UniProtKB-SubCell"/>
</dbReference>
<dbReference type="Proteomes" id="UP001190700">
    <property type="component" value="Unassembled WGS sequence"/>
</dbReference>
<evidence type="ECO:0000256" key="4">
    <source>
        <dbReference type="ARBA" id="ARBA00022692"/>
    </source>
</evidence>
<evidence type="ECO:0000256" key="1">
    <source>
        <dbReference type="ARBA" id="ARBA00004651"/>
    </source>
</evidence>
<feature type="transmembrane region" description="Helical" evidence="7">
    <location>
        <begin position="130"/>
        <end position="151"/>
    </location>
</feature>
<keyword evidence="9" id="KW-1185">Reference proteome</keyword>
<evidence type="ECO:0000256" key="6">
    <source>
        <dbReference type="ARBA" id="ARBA00023136"/>
    </source>
</evidence>
<dbReference type="InterPro" id="IPR018383">
    <property type="entry name" value="UPF0324_pro"/>
</dbReference>
<keyword evidence="5 7" id="KW-1133">Transmembrane helix</keyword>
<evidence type="ECO:0000256" key="7">
    <source>
        <dbReference type="SAM" id="Phobius"/>
    </source>
</evidence>
<protein>
    <recommendedName>
        <fullName evidence="10">Sulfate exporter family transporter</fullName>
    </recommendedName>
</protein>
<dbReference type="PANTHER" id="PTHR30106">
    <property type="entry name" value="INNER MEMBRANE PROTEIN YEIH-RELATED"/>
    <property type="match status" value="1"/>
</dbReference>
<gene>
    <name evidence="8" type="ORF">CYMTET_52146</name>
</gene>
<sequence length="342" mass="34972">MLFLQGVTSSQSPISGVPVAIVLGALLNNTIKLPPTLAPGLKVCTTTVLRAGIVCVGAKLSLTDVMDVGLSSLQVVVPCIASGLVCTALVCRGLGLSPRLGSLIACGTSICGVTAITALAPVIQATQREVAIAVANVVAFGLVGMLTYPYVAPYLFNTSEAIGMFLGTAIHDTSQVLGSALTYNQLYGDELALQVAAVTKLTRNLFLVAVIPGFAWHYAQQSGGPTISATGLGKFVPMFLVGFLAVTAVRSLGDYMLKTSGSAFGVFDSTTWKQMTSAVGNSASQQMLGTAMAALGLTTSVKVFEGVGPRPFIAGGVASAAVGITGFAMAKMLEGPSKRVMK</sequence>
<proteinExistence type="inferred from homology"/>
<comment type="subcellular location">
    <subcellularLocation>
        <location evidence="1">Cell membrane</location>
        <topology evidence="1">Multi-pass membrane protein</topology>
    </subcellularLocation>
</comment>
<dbReference type="AlphaFoldDB" id="A0AAE0ER30"/>
<evidence type="ECO:0000256" key="2">
    <source>
        <dbReference type="ARBA" id="ARBA00007977"/>
    </source>
</evidence>
<keyword evidence="4 7" id="KW-0812">Transmembrane</keyword>
<dbReference type="PANTHER" id="PTHR30106:SF2">
    <property type="entry name" value="UPF0324 INNER MEMBRANE PROTEIN YEIH"/>
    <property type="match status" value="1"/>
</dbReference>
<evidence type="ECO:0000313" key="9">
    <source>
        <dbReference type="Proteomes" id="UP001190700"/>
    </source>
</evidence>